<keyword evidence="5 7" id="KW-1133">Transmembrane helix</keyword>
<feature type="domain" description="ABC transporter" evidence="8">
    <location>
        <begin position="342"/>
        <end position="589"/>
    </location>
</feature>
<feature type="transmembrane region" description="Helical" evidence="7">
    <location>
        <begin position="280"/>
        <end position="305"/>
    </location>
</feature>
<dbReference type="InterPro" id="IPR027417">
    <property type="entry name" value="P-loop_NTPase"/>
</dbReference>
<dbReference type="GO" id="GO:0005886">
    <property type="term" value="C:plasma membrane"/>
    <property type="evidence" value="ECO:0007669"/>
    <property type="project" value="UniProtKB-SubCell"/>
</dbReference>
<feature type="domain" description="ABC transmembrane type-1" evidence="9">
    <location>
        <begin position="134"/>
        <end position="306"/>
    </location>
</feature>
<accession>A0A6J4UMF3</accession>
<name>A0A6J4UMF3_9BACT</name>
<dbReference type="PROSITE" id="PS50893">
    <property type="entry name" value="ABC_TRANSPORTER_2"/>
    <property type="match status" value="1"/>
</dbReference>
<dbReference type="SUPFAM" id="SSF52540">
    <property type="entry name" value="P-loop containing nucleoside triphosphate hydrolases"/>
    <property type="match status" value="1"/>
</dbReference>
<evidence type="ECO:0000259" key="8">
    <source>
        <dbReference type="PROSITE" id="PS50893"/>
    </source>
</evidence>
<dbReference type="PANTHER" id="PTHR43394">
    <property type="entry name" value="ATP-DEPENDENT PERMEASE MDL1, MITOCHONDRIAL"/>
    <property type="match status" value="1"/>
</dbReference>
<dbReference type="Gene3D" id="1.20.1560.10">
    <property type="entry name" value="ABC transporter type 1, transmembrane domain"/>
    <property type="match status" value="1"/>
</dbReference>
<feature type="transmembrane region" description="Helical" evidence="7">
    <location>
        <begin position="242"/>
        <end position="268"/>
    </location>
</feature>
<proteinExistence type="predicted"/>
<evidence type="ECO:0000256" key="1">
    <source>
        <dbReference type="ARBA" id="ARBA00004651"/>
    </source>
</evidence>
<sequence length="595" mass="64452">MFGWFRNYRMVMGFGFKSAPRQAAFFLVSGAVMSLIYPAAAYGYKLLVDAAVDRDTSGILAAVVVLSAAAGIGLVNGLYYIDLLFSVAERASGEVDRRLIRLMGGVPGIEHHELPEHIDRLDLLREQRALLGWMTNATAGLLRVAVQLIASGVLLARLHPALLLLPLFGTVSFVAGRRAQEVQRRAEESTAGAERLRRHLFETGTEAAAGKEVRVFGLLDTLLNRHQLASDAVMRERNRAEWLGAGLQSVGALVSGAAYAAAIGLVLVLAVQGSATPGDVVLAVGLAAGMNAIVSTAVFYGAHFLRVLRAADRYLWLERYARQSSRIVADPLPAPARLERGIRLDSISFRYVGMDEDVLSGVDLWLPAGSVVAIVGENGAGKSTLVKILCGLYEPTAGRILVDGVDVSRMDREGWRDRVSAAFQDFVRFEFLARESVGVGDVAKIASERDVGAALDRAQASDLRGQLPQGLETQLGKDWKDGVELSGGQWQKLALGRAMMRERPLLLMLDEPTASLDAQTEHALFARYTSAARRAAEEAGTVTVLVSHRFSTVRMADLIAVLDGGRIRELGSHEELMTLGGLYAELYELQARAYR</sequence>
<keyword evidence="3" id="KW-0547">Nucleotide-binding</keyword>
<dbReference type="InterPro" id="IPR017871">
    <property type="entry name" value="ABC_transporter-like_CS"/>
</dbReference>
<evidence type="ECO:0000256" key="3">
    <source>
        <dbReference type="ARBA" id="ARBA00022741"/>
    </source>
</evidence>
<dbReference type="InterPro" id="IPR039421">
    <property type="entry name" value="Type_1_exporter"/>
</dbReference>
<evidence type="ECO:0000256" key="2">
    <source>
        <dbReference type="ARBA" id="ARBA00022692"/>
    </source>
</evidence>
<evidence type="ECO:0000256" key="7">
    <source>
        <dbReference type="SAM" id="Phobius"/>
    </source>
</evidence>
<dbReference type="PANTHER" id="PTHR43394:SF1">
    <property type="entry name" value="ATP-BINDING CASSETTE SUB-FAMILY B MEMBER 10, MITOCHONDRIAL"/>
    <property type="match status" value="1"/>
</dbReference>
<keyword evidence="4 10" id="KW-0067">ATP-binding</keyword>
<dbReference type="InterPro" id="IPR011527">
    <property type="entry name" value="ABC1_TM_dom"/>
</dbReference>
<dbReference type="SMART" id="SM00382">
    <property type="entry name" value="AAA"/>
    <property type="match status" value="1"/>
</dbReference>
<dbReference type="SUPFAM" id="SSF90123">
    <property type="entry name" value="ABC transporter transmembrane region"/>
    <property type="match status" value="1"/>
</dbReference>
<protein>
    <submittedName>
        <fullName evidence="10">Efflux ABC transporter, permease/ATP-binding protein</fullName>
    </submittedName>
</protein>
<feature type="transmembrane region" description="Helical" evidence="7">
    <location>
        <begin position="59"/>
        <end position="81"/>
    </location>
</feature>
<dbReference type="InterPro" id="IPR003439">
    <property type="entry name" value="ABC_transporter-like_ATP-bd"/>
</dbReference>
<evidence type="ECO:0000259" key="9">
    <source>
        <dbReference type="PROSITE" id="PS50929"/>
    </source>
</evidence>
<organism evidence="10">
    <name type="scientific">uncultured Thermomicrobiales bacterium</name>
    <dbReference type="NCBI Taxonomy" id="1645740"/>
    <lineage>
        <taxon>Bacteria</taxon>
        <taxon>Pseudomonadati</taxon>
        <taxon>Thermomicrobiota</taxon>
        <taxon>Thermomicrobia</taxon>
        <taxon>Thermomicrobiales</taxon>
        <taxon>environmental samples</taxon>
    </lineage>
</organism>
<dbReference type="PROSITE" id="PS50929">
    <property type="entry name" value="ABC_TM1F"/>
    <property type="match status" value="1"/>
</dbReference>
<evidence type="ECO:0000313" key="10">
    <source>
        <dbReference type="EMBL" id="CAA9552104.1"/>
    </source>
</evidence>
<dbReference type="AlphaFoldDB" id="A0A6J4UMF3"/>
<evidence type="ECO:0000256" key="5">
    <source>
        <dbReference type="ARBA" id="ARBA00022989"/>
    </source>
</evidence>
<keyword evidence="2 7" id="KW-0812">Transmembrane</keyword>
<dbReference type="GO" id="GO:0016887">
    <property type="term" value="F:ATP hydrolysis activity"/>
    <property type="evidence" value="ECO:0007669"/>
    <property type="project" value="InterPro"/>
</dbReference>
<dbReference type="PROSITE" id="PS00211">
    <property type="entry name" value="ABC_TRANSPORTER_1"/>
    <property type="match status" value="1"/>
</dbReference>
<gene>
    <name evidence="10" type="ORF">AVDCRST_MAG43-1151</name>
</gene>
<feature type="transmembrane region" description="Helical" evidence="7">
    <location>
        <begin position="130"/>
        <end position="150"/>
    </location>
</feature>
<evidence type="ECO:0000256" key="4">
    <source>
        <dbReference type="ARBA" id="ARBA00022840"/>
    </source>
</evidence>
<feature type="transmembrane region" description="Helical" evidence="7">
    <location>
        <begin position="156"/>
        <end position="175"/>
    </location>
</feature>
<dbReference type="Gene3D" id="3.40.50.300">
    <property type="entry name" value="P-loop containing nucleotide triphosphate hydrolases"/>
    <property type="match status" value="1"/>
</dbReference>
<keyword evidence="6 7" id="KW-0472">Membrane</keyword>
<dbReference type="InterPro" id="IPR003593">
    <property type="entry name" value="AAA+_ATPase"/>
</dbReference>
<dbReference type="InterPro" id="IPR036640">
    <property type="entry name" value="ABC1_TM_sf"/>
</dbReference>
<evidence type="ECO:0000256" key="6">
    <source>
        <dbReference type="ARBA" id="ARBA00023136"/>
    </source>
</evidence>
<dbReference type="GO" id="GO:0015421">
    <property type="term" value="F:ABC-type oligopeptide transporter activity"/>
    <property type="evidence" value="ECO:0007669"/>
    <property type="project" value="TreeGrafter"/>
</dbReference>
<dbReference type="GO" id="GO:0005524">
    <property type="term" value="F:ATP binding"/>
    <property type="evidence" value="ECO:0007669"/>
    <property type="project" value="UniProtKB-KW"/>
</dbReference>
<comment type="subcellular location">
    <subcellularLocation>
        <location evidence="1">Cell membrane</location>
        <topology evidence="1">Multi-pass membrane protein</topology>
    </subcellularLocation>
</comment>
<dbReference type="EMBL" id="CADCWI010000059">
    <property type="protein sequence ID" value="CAA9552104.1"/>
    <property type="molecule type" value="Genomic_DNA"/>
</dbReference>
<dbReference type="Pfam" id="PF00005">
    <property type="entry name" value="ABC_tran"/>
    <property type="match status" value="1"/>
</dbReference>
<reference evidence="10" key="1">
    <citation type="submission" date="2020-02" db="EMBL/GenBank/DDBJ databases">
        <authorList>
            <person name="Meier V. D."/>
        </authorList>
    </citation>
    <scope>NUCLEOTIDE SEQUENCE</scope>
    <source>
        <strain evidence="10">AVDCRST_MAG43</strain>
    </source>
</reference>